<dbReference type="AlphaFoldDB" id="A0A8S9KRK0"/>
<dbReference type="Gene3D" id="2.30.30.140">
    <property type="match status" value="1"/>
</dbReference>
<dbReference type="GO" id="GO:0000124">
    <property type="term" value="C:SAGA complex"/>
    <property type="evidence" value="ECO:0007669"/>
    <property type="project" value="InterPro"/>
</dbReference>
<proteinExistence type="predicted"/>
<dbReference type="InterPro" id="IPR037802">
    <property type="entry name" value="SGF29"/>
</dbReference>
<dbReference type="PANTHER" id="PTHR21539">
    <property type="entry name" value="SAGA-ASSOCIATED FACTOR 29"/>
    <property type="match status" value="1"/>
</dbReference>
<dbReference type="InterPro" id="IPR010750">
    <property type="entry name" value="SGF29_tudor-like_dom"/>
</dbReference>
<dbReference type="Proteomes" id="UP000712281">
    <property type="component" value="Unassembled WGS sequence"/>
</dbReference>
<evidence type="ECO:0000313" key="2">
    <source>
        <dbReference type="EMBL" id="KAF2597524.1"/>
    </source>
</evidence>
<accession>A0A8S9KRK0</accession>
<gene>
    <name evidence="2" type="ORF">F2Q68_00011705</name>
</gene>
<evidence type="ECO:0000313" key="3">
    <source>
        <dbReference type="Proteomes" id="UP000712281"/>
    </source>
</evidence>
<feature type="domain" description="SGF29 C-terminal" evidence="1">
    <location>
        <begin position="12"/>
        <end position="123"/>
    </location>
</feature>
<sequence>MKVDVTRVLPLSIYASLKGEQVAARITVDDAEYDEWIVVKVINFDRETKEVEVFDEEPGDDEEIGGQRNHSALQGGCYKHTTKDFYDHIRYLLEFDDDEEDGTLPQRTVPFHYVVAVPKGHRQ</sequence>
<dbReference type="Pfam" id="PF07039">
    <property type="entry name" value="SGF29_Tudor"/>
    <property type="match status" value="1"/>
</dbReference>
<dbReference type="InterPro" id="IPR047288">
    <property type="entry name" value="Tudor_SGF29_rpt1"/>
</dbReference>
<protein>
    <recommendedName>
        <fullName evidence="1">SGF29 C-terminal domain-containing protein</fullName>
    </recommendedName>
</protein>
<organism evidence="2 3">
    <name type="scientific">Brassica cretica</name>
    <name type="common">Mustard</name>
    <dbReference type="NCBI Taxonomy" id="69181"/>
    <lineage>
        <taxon>Eukaryota</taxon>
        <taxon>Viridiplantae</taxon>
        <taxon>Streptophyta</taxon>
        <taxon>Embryophyta</taxon>
        <taxon>Tracheophyta</taxon>
        <taxon>Spermatophyta</taxon>
        <taxon>Magnoliopsida</taxon>
        <taxon>eudicotyledons</taxon>
        <taxon>Gunneridae</taxon>
        <taxon>Pentapetalae</taxon>
        <taxon>rosids</taxon>
        <taxon>malvids</taxon>
        <taxon>Brassicales</taxon>
        <taxon>Brassicaceae</taxon>
        <taxon>Brassiceae</taxon>
        <taxon>Brassica</taxon>
    </lineage>
</organism>
<evidence type="ECO:0000259" key="1">
    <source>
        <dbReference type="PROSITE" id="PS51518"/>
    </source>
</evidence>
<dbReference type="PROSITE" id="PS51518">
    <property type="entry name" value="SGF29_C"/>
    <property type="match status" value="1"/>
</dbReference>
<dbReference type="EMBL" id="QGKW02000717">
    <property type="protein sequence ID" value="KAF2597524.1"/>
    <property type="molecule type" value="Genomic_DNA"/>
</dbReference>
<reference evidence="2" key="1">
    <citation type="submission" date="2019-12" db="EMBL/GenBank/DDBJ databases">
        <title>Genome sequencing and annotation of Brassica cretica.</title>
        <authorList>
            <person name="Studholme D.J."/>
            <person name="Sarris P.F."/>
        </authorList>
    </citation>
    <scope>NUCLEOTIDE SEQUENCE</scope>
    <source>
        <strain evidence="2">PFS-001/15</strain>
        <tissue evidence="2">Leaf</tissue>
    </source>
</reference>
<dbReference type="PANTHER" id="PTHR21539:SF0">
    <property type="entry name" value="SAGA-ASSOCIATED FACTOR 29"/>
    <property type="match status" value="1"/>
</dbReference>
<dbReference type="CDD" id="cd20393">
    <property type="entry name" value="Tudor_SGF29_rpt1"/>
    <property type="match status" value="1"/>
</dbReference>
<name>A0A8S9KRK0_BRACR</name>
<comment type="caution">
    <text evidence="2">The sequence shown here is derived from an EMBL/GenBank/DDBJ whole genome shotgun (WGS) entry which is preliminary data.</text>
</comment>